<protein>
    <recommendedName>
        <fullName evidence="6">DNA-binding protein H-NS-like C-terminal domain-containing protein</fullName>
    </recommendedName>
</protein>
<feature type="region of interest" description="Disordered" evidence="5">
    <location>
        <begin position="54"/>
        <end position="85"/>
    </location>
</feature>
<feature type="compositionally biased region" description="Basic and acidic residues" evidence="5">
    <location>
        <begin position="64"/>
        <end position="74"/>
    </location>
</feature>
<gene>
    <name evidence="7" type="ORF">WJ53_36255</name>
</gene>
<evidence type="ECO:0000256" key="3">
    <source>
        <dbReference type="ARBA" id="ARBA00022490"/>
    </source>
</evidence>
<dbReference type="SUPFAM" id="SSF81273">
    <property type="entry name" value="H-NS histone-like proteins"/>
    <property type="match status" value="1"/>
</dbReference>
<dbReference type="PANTHER" id="PTHR38097:SF2">
    <property type="entry name" value="DNA-BINDING PROTEIN STPA"/>
    <property type="match status" value="1"/>
</dbReference>
<comment type="similarity">
    <text evidence="2">Belongs to the histone-like protein H-NS family.</text>
</comment>
<dbReference type="GO" id="GO:0003677">
    <property type="term" value="F:DNA binding"/>
    <property type="evidence" value="ECO:0007669"/>
    <property type="project" value="UniProtKB-KW"/>
</dbReference>
<dbReference type="AlphaFoldDB" id="A0AB73G1V7"/>
<comment type="caution">
    <text evidence="7">The sequence shown here is derived from an EMBL/GenBank/DDBJ whole genome shotgun (WGS) entry which is preliminary data.</text>
</comment>
<evidence type="ECO:0000256" key="2">
    <source>
        <dbReference type="ARBA" id="ARBA00010610"/>
    </source>
</evidence>
<dbReference type="EMBL" id="LOZE01000050">
    <property type="protein sequence ID" value="KVM33276.1"/>
    <property type="molecule type" value="Genomic_DNA"/>
</dbReference>
<dbReference type="Proteomes" id="UP000061665">
    <property type="component" value="Unassembled WGS sequence"/>
</dbReference>
<dbReference type="Pfam" id="PF00816">
    <property type="entry name" value="Histone_HNS"/>
    <property type="match status" value="1"/>
</dbReference>
<evidence type="ECO:0000256" key="1">
    <source>
        <dbReference type="ARBA" id="ARBA00004453"/>
    </source>
</evidence>
<keyword evidence="3" id="KW-0963">Cytoplasm</keyword>
<evidence type="ECO:0000313" key="8">
    <source>
        <dbReference type="Proteomes" id="UP000061665"/>
    </source>
</evidence>
<evidence type="ECO:0000259" key="6">
    <source>
        <dbReference type="SMART" id="SM00528"/>
    </source>
</evidence>
<evidence type="ECO:0000313" key="7">
    <source>
        <dbReference type="EMBL" id="KVM33276.1"/>
    </source>
</evidence>
<evidence type="ECO:0000256" key="4">
    <source>
        <dbReference type="ARBA" id="ARBA00023125"/>
    </source>
</evidence>
<dbReference type="PANTHER" id="PTHR38097">
    <property type="match status" value="1"/>
</dbReference>
<dbReference type="SMART" id="SM00528">
    <property type="entry name" value="HNS"/>
    <property type="match status" value="1"/>
</dbReference>
<comment type="subcellular location">
    <subcellularLocation>
        <location evidence="1">Cytoplasm</location>
        <location evidence="1">Nucleoid</location>
    </subcellularLocation>
</comment>
<accession>A0AB73G1V7</accession>
<dbReference type="Gene3D" id="4.10.430.30">
    <property type="match status" value="1"/>
</dbReference>
<proteinExistence type="inferred from homology"/>
<organism evidence="7 8">
    <name type="scientific">Burkholderia ubonensis</name>
    <dbReference type="NCBI Taxonomy" id="101571"/>
    <lineage>
        <taxon>Bacteria</taxon>
        <taxon>Pseudomonadati</taxon>
        <taxon>Pseudomonadota</taxon>
        <taxon>Betaproteobacteria</taxon>
        <taxon>Burkholderiales</taxon>
        <taxon>Burkholderiaceae</taxon>
        <taxon>Burkholderia</taxon>
        <taxon>Burkholderia cepacia complex</taxon>
    </lineage>
</organism>
<keyword evidence="4" id="KW-0238">DNA-binding</keyword>
<sequence>MPTFDELQAQIAQLQEQANRMRETEKVAAITDMKEKIAKYGITAAELGFRGQSAVSNKASPVKNKLDAKYRDPETGATWSGRGRVPQWLAGKNKDDYLIQP</sequence>
<dbReference type="GO" id="GO:0009295">
    <property type="term" value="C:nucleoid"/>
    <property type="evidence" value="ECO:0007669"/>
    <property type="project" value="UniProtKB-SubCell"/>
</dbReference>
<name>A0AB73G1V7_9BURK</name>
<dbReference type="InterPro" id="IPR027444">
    <property type="entry name" value="H-NS_C_dom"/>
</dbReference>
<feature type="domain" description="DNA-binding protein H-NS-like C-terminal" evidence="6">
    <location>
        <begin position="56"/>
        <end position="99"/>
    </location>
</feature>
<evidence type="ECO:0000256" key="5">
    <source>
        <dbReference type="SAM" id="MobiDB-lite"/>
    </source>
</evidence>
<reference evidence="7 8" key="1">
    <citation type="submission" date="2015-11" db="EMBL/GenBank/DDBJ databases">
        <title>Expanding the genomic diversity of Burkholderia species for the development of highly accurate diagnostics.</title>
        <authorList>
            <person name="Sahl J."/>
            <person name="Keim P."/>
            <person name="Wagner D."/>
        </authorList>
    </citation>
    <scope>NUCLEOTIDE SEQUENCE [LARGE SCALE GENOMIC DNA]</scope>
    <source>
        <strain evidence="7 8">MSMB2058</strain>
    </source>
</reference>